<dbReference type="AlphaFoldDB" id="A0A915K6L5"/>
<organism evidence="1 2">
    <name type="scientific">Romanomermis culicivorax</name>
    <name type="common">Nematode worm</name>
    <dbReference type="NCBI Taxonomy" id="13658"/>
    <lineage>
        <taxon>Eukaryota</taxon>
        <taxon>Metazoa</taxon>
        <taxon>Ecdysozoa</taxon>
        <taxon>Nematoda</taxon>
        <taxon>Enoplea</taxon>
        <taxon>Dorylaimia</taxon>
        <taxon>Mermithida</taxon>
        <taxon>Mermithoidea</taxon>
        <taxon>Mermithidae</taxon>
        <taxon>Romanomermis</taxon>
    </lineage>
</organism>
<dbReference type="Proteomes" id="UP000887565">
    <property type="component" value="Unplaced"/>
</dbReference>
<accession>A0A915K6L5</accession>
<evidence type="ECO:0000313" key="1">
    <source>
        <dbReference type="Proteomes" id="UP000887565"/>
    </source>
</evidence>
<proteinExistence type="predicted"/>
<keyword evidence="1" id="KW-1185">Reference proteome</keyword>
<sequence length="73" mass="8138">MDLARRDVTSQVEARPYKAEIIFTKSFCGALEFLALKWAFKSDALDMKTQLIGSPFNKRPSTLTQAQPGCGEI</sequence>
<reference evidence="2" key="1">
    <citation type="submission" date="2022-11" db="UniProtKB">
        <authorList>
            <consortium name="WormBaseParasite"/>
        </authorList>
    </citation>
    <scope>IDENTIFICATION</scope>
</reference>
<evidence type="ECO:0000313" key="2">
    <source>
        <dbReference type="WBParaSite" id="nRc.2.0.1.t33968-RA"/>
    </source>
</evidence>
<name>A0A915K6L5_ROMCU</name>
<protein>
    <submittedName>
        <fullName evidence="2">Uncharacterized protein</fullName>
    </submittedName>
</protein>
<dbReference type="WBParaSite" id="nRc.2.0.1.t33968-RA">
    <property type="protein sequence ID" value="nRc.2.0.1.t33968-RA"/>
    <property type="gene ID" value="nRc.2.0.1.g33968"/>
</dbReference>